<proteinExistence type="predicted"/>
<feature type="compositionally biased region" description="Low complexity" evidence="1">
    <location>
        <begin position="22"/>
        <end position="49"/>
    </location>
</feature>
<dbReference type="EMBL" id="JWZX01003247">
    <property type="protein sequence ID" value="KOO22835.1"/>
    <property type="molecule type" value="Genomic_DNA"/>
</dbReference>
<gene>
    <name evidence="2" type="ORF">Ctob_002169</name>
</gene>
<keyword evidence="3" id="KW-1185">Reference proteome</keyword>
<accession>A0A0M0J8M8</accession>
<evidence type="ECO:0000256" key="1">
    <source>
        <dbReference type="SAM" id="MobiDB-lite"/>
    </source>
</evidence>
<name>A0A0M0J8M8_9EUKA</name>
<sequence length="426" mass="46329">MLKSLSKAVSPTSKKKEAATPAKASTSKPLKSSKASSAVLDAKMGPAAAPEKKKSSAEDEVNVLKDRLAKGHRLNDAELAQLELAAVARWNQLQREEDEEYQRQRELEQQREQQREQRLAQELQELRKAAAADRANLERAGKAVAEELKELRVMKEAAAVDRENLEAAMAQELSELREMREQQKREHKRAPSPEKEERAAALLYADDDEPPQTAYGREYAPPTAQALPPPKKGKGGATFAPAIEEGYCSPRGSVYPGTSAAGPSSAGSEDSAVPAAPPPSVPPSRGAAPPPPPPPKKRAPAPKKERVFEELSAEEQLQKTAFEEYAEEKTRLAMRSTDGPPSRAMLVDGWENLPNGSRLRYEKAAAAKLKAAELERERAAKNPFVEVEYAAPGAPSEPRAEFTAKARVDFGTKSPPKKPANAKAMV</sequence>
<reference evidence="3" key="1">
    <citation type="journal article" date="2015" name="PLoS Genet.">
        <title>Genome Sequence and Transcriptome Analyses of Chrysochromulina tobin: Metabolic Tools for Enhanced Algal Fitness in the Prominent Order Prymnesiales (Haptophyceae).</title>
        <authorList>
            <person name="Hovde B.T."/>
            <person name="Deodato C.R."/>
            <person name="Hunsperger H.M."/>
            <person name="Ryken S.A."/>
            <person name="Yost W."/>
            <person name="Jha R.K."/>
            <person name="Patterson J."/>
            <person name="Monnat R.J. Jr."/>
            <person name="Barlow S.B."/>
            <person name="Starkenburg S.R."/>
            <person name="Cattolico R.A."/>
        </authorList>
    </citation>
    <scope>NUCLEOTIDE SEQUENCE</scope>
    <source>
        <strain evidence="3">CCMP291</strain>
    </source>
</reference>
<comment type="caution">
    <text evidence="2">The sequence shown here is derived from an EMBL/GenBank/DDBJ whole genome shotgun (WGS) entry which is preliminary data.</text>
</comment>
<dbReference type="AlphaFoldDB" id="A0A0M0J8M8"/>
<feature type="region of interest" description="Disordered" evidence="1">
    <location>
        <begin position="1"/>
        <end position="60"/>
    </location>
</feature>
<feature type="compositionally biased region" description="Basic and acidic residues" evidence="1">
    <location>
        <begin position="174"/>
        <end position="199"/>
    </location>
</feature>
<protein>
    <submittedName>
        <fullName evidence="2">Uncharacterized protein</fullName>
    </submittedName>
</protein>
<evidence type="ECO:0000313" key="2">
    <source>
        <dbReference type="EMBL" id="KOO22835.1"/>
    </source>
</evidence>
<feature type="compositionally biased region" description="Basic and acidic residues" evidence="1">
    <location>
        <begin position="101"/>
        <end position="118"/>
    </location>
</feature>
<evidence type="ECO:0000313" key="3">
    <source>
        <dbReference type="Proteomes" id="UP000037460"/>
    </source>
</evidence>
<feature type="region of interest" description="Disordered" evidence="1">
    <location>
        <begin position="407"/>
        <end position="426"/>
    </location>
</feature>
<feature type="compositionally biased region" description="Basic and acidic residues" evidence="1">
    <location>
        <begin position="50"/>
        <end position="60"/>
    </location>
</feature>
<feature type="region of interest" description="Disordered" evidence="1">
    <location>
        <begin position="96"/>
        <end position="118"/>
    </location>
</feature>
<feature type="region of interest" description="Disordered" evidence="1">
    <location>
        <begin position="171"/>
        <end position="316"/>
    </location>
</feature>
<organism evidence="2 3">
    <name type="scientific">Chrysochromulina tobinii</name>
    <dbReference type="NCBI Taxonomy" id="1460289"/>
    <lineage>
        <taxon>Eukaryota</taxon>
        <taxon>Haptista</taxon>
        <taxon>Haptophyta</taxon>
        <taxon>Prymnesiophyceae</taxon>
        <taxon>Prymnesiales</taxon>
        <taxon>Chrysochromulinaceae</taxon>
        <taxon>Chrysochromulina</taxon>
    </lineage>
</organism>
<feature type="compositionally biased region" description="Low complexity" evidence="1">
    <location>
        <begin position="257"/>
        <end position="274"/>
    </location>
</feature>
<feature type="compositionally biased region" description="Pro residues" evidence="1">
    <location>
        <begin position="275"/>
        <end position="294"/>
    </location>
</feature>
<dbReference type="Proteomes" id="UP000037460">
    <property type="component" value="Unassembled WGS sequence"/>
</dbReference>